<keyword evidence="5 7" id="KW-1133">Transmembrane helix</keyword>
<evidence type="ECO:0000313" key="10">
    <source>
        <dbReference type="Proteomes" id="UP000239866"/>
    </source>
</evidence>
<comment type="subcellular location">
    <subcellularLocation>
        <location evidence="1 7">Cell inner membrane</location>
        <topology evidence="1 7">Multi-pass membrane protein</topology>
    </subcellularLocation>
</comment>
<keyword evidence="2" id="KW-1003">Cell membrane</keyword>
<dbReference type="EMBL" id="PXNP01000019">
    <property type="protein sequence ID" value="PSF11909.1"/>
    <property type="molecule type" value="Genomic_DNA"/>
</dbReference>
<dbReference type="Pfam" id="PF06808">
    <property type="entry name" value="DctM"/>
    <property type="match status" value="1"/>
</dbReference>
<dbReference type="AlphaFoldDB" id="A0A2T1KP30"/>
<dbReference type="OrthoDB" id="9796052at2"/>
<feature type="transmembrane region" description="Helical" evidence="7">
    <location>
        <begin position="335"/>
        <end position="368"/>
    </location>
</feature>
<gene>
    <name evidence="9" type="ORF">C7H09_04950</name>
</gene>
<feature type="transmembrane region" description="Helical" evidence="7">
    <location>
        <begin position="108"/>
        <end position="132"/>
    </location>
</feature>
<comment type="similarity">
    <text evidence="7">Belongs to the TRAP transporter large permease family.</text>
</comment>
<evidence type="ECO:0000256" key="5">
    <source>
        <dbReference type="ARBA" id="ARBA00022989"/>
    </source>
</evidence>
<comment type="caution">
    <text evidence="7">Lacks conserved residue(s) required for the propagation of feature annotation.</text>
</comment>
<feature type="domain" description="TRAP C4-dicarboxylate transport system permease DctM subunit" evidence="8">
    <location>
        <begin position="12"/>
        <end position="437"/>
    </location>
</feature>
<feature type="transmembrane region" description="Helical" evidence="7">
    <location>
        <begin position="234"/>
        <end position="253"/>
    </location>
</feature>
<dbReference type="RefSeq" id="WP_106761504.1">
    <property type="nucleotide sequence ID" value="NZ_PXNP01000019.1"/>
</dbReference>
<evidence type="ECO:0000256" key="3">
    <source>
        <dbReference type="ARBA" id="ARBA00022519"/>
    </source>
</evidence>
<feature type="transmembrane region" description="Helical" evidence="7">
    <location>
        <begin position="189"/>
        <end position="213"/>
    </location>
</feature>
<accession>A0A2T1KP30</accession>
<dbReference type="NCBIfam" id="TIGR00786">
    <property type="entry name" value="dctM"/>
    <property type="match status" value="1"/>
</dbReference>
<protein>
    <recommendedName>
        <fullName evidence="7">TRAP transporter large permease protein</fullName>
    </recommendedName>
</protein>
<feature type="transmembrane region" description="Helical" evidence="7">
    <location>
        <begin position="297"/>
        <end position="323"/>
    </location>
</feature>
<dbReference type="GO" id="GO:0022857">
    <property type="term" value="F:transmembrane transporter activity"/>
    <property type="evidence" value="ECO:0007669"/>
    <property type="project" value="UniProtKB-UniRule"/>
</dbReference>
<evidence type="ECO:0000256" key="4">
    <source>
        <dbReference type="ARBA" id="ARBA00022692"/>
    </source>
</evidence>
<reference evidence="9 10" key="1">
    <citation type="submission" date="2018-03" db="EMBL/GenBank/DDBJ databases">
        <title>Marinobacter brunus sp. nov., a marine bacterium of Gamma-proteobacteria isolated from the surface seawater of the South China Sea.</title>
        <authorList>
            <person name="Cheng H."/>
            <person name="Wu Y.-H."/>
            <person name="Xamxidin M."/>
            <person name="Xu X.-W."/>
        </authorList>
    </citation>
    <scope>NUCLEOTIDE SEQUENCE [LARGE SCALE GENOMIC DNA]</scope>
    <source>
        <strain evidence="9 10">NH169-3</strain>
    </source>
</reference>
<keyword evidence="3 7" id="KW-0997">Cell inner membrane</keyword>
<evidence type="ECO:0000256" key="7">
    <source>
        <dbReference type="RuleBase" id="RU369079"/>
    </source>
</evidence>
<evidence type="ECO:0000256" key="2">
    <source>
        <dbReference type="ARBA" id="ARBA00022475"/>
    </source>
</evidence>
<evidence type="ECO:0000313" key="9">
    <source>
        <dbReference type="EMBL" id="PSF11909.1"/>
    </source>
</evidence>
<keyword evidence="7" id="KW-0813">Transport</keyword>
<dbReference type="GO" id="GO:0005886">
    <property type="term" value="C:plasma membrane"/>
    <property type="evidence" value="ECO:0007669"/>
    <property type="project" value="UniProtKB-SubCell"/>
</dbReference>
<dbReference type="Proteomes" id="UP000239866">
    <property type="component" value="Unassembled WGS sequence"/>
</dbReference>
<comment type="function">
    <text evidence="7">Part of the tripartite ATP-independent periplasmic (TRAP) transport system.</text>
</comment>
<dbReference type="PIRSF" id="PIRSF006066">
    <property type="entry name" value="HI0050"/>
    <property type="match status" value="1"/>
</dbReference>
<feature type="transmembrane region" description="Helical" evidence="7">
    <location>
        <begin position="415"/>
        <end position="443"/>
    </location>
</feature>
<comment type="caution">
    <text evidence="9">The sequence shown here is derived from an EMBL/GenBank/DDBJ whole genome shotgun (WGS) entry which is preliminary data.</text>
</comment>
<keyword evidence="6 7" id="KW-0472">Membrane</keyword>
<feature type="transmembrane region" description="Helical" evidence="7">
    <location>
        <begin position="24"/>
        <end position="43"/>
    </location>
</feature>
<evidence type="ECO:0000259" key="8">
    <source>
        <dbReference type="Pfam" id="PF06808"/>
    </source>
</evidence>
<keyword evidence="4 7" id="KW-0812">Transmembrane</keyword>
<organism evidence="9 10">
    <name type="scientific">Marinobacter fuscus</name>
    <dbReference type="NCBI Taxonomy" id="2109942"/>
    <lineage>
        <taxon>Bacteria</taxon>
        <taxon>Pseudomonadati</taxon>
        <taxon>Pseudomonadota</taxon>
        <taxon>Gammaproteobacteria</taxon>
        <taxon>Pseudomonadales</taxon>
        <taxon>Marinobacteraceae</taxon>
        <taxon>Marinobacter</taxon>
    </lineage>
</organism>
<keyword evidence="10" id="KW-1185">Reference proteome</keyword>
<evidence type="ECO:0000256" key="1">
    <source>
        <dbReference type="ARBA" id="ARBA00004429"/>
    </source>
</evidence>
<proteinExistence type="inferred from homology"/>
<dbReference type="InterPro" id="IPR010656">
    <property type="entry name" value="DctM"/>
</dbReference>
<feature type="transmembrane region" description="Helical" evidence="7">
    <location>
        <begin position="153"/>
        <end position="177"/>
    </location>
</feature>
<dbReference type="InterPro" id="IPR004681">
    <property type="entry name" value="TRAP_DctM"/>
</dbReference>
<dbReference type="PANTHER" id="PTHR33362:SF5">
    <property type="entry name" value="C4-DICARBOXYLATE TRAP TRANSPORTER LARGE PERMEASE PROTEIN DCTM"/>
    <property type="match status" value="1"/>
</dbReference>
<name>A0A2T1KP30_9GAMM</name>
<dbReference type="PANTHER" id="PTHR33362">
    <property type="entry name" value="SIALIC ACID TRAP TRANSPORTER PERMEASE PROTEIN SIAT-RELATED"/>
    <property type="match status" value="1"/>
</dbReference>
<sequence length="448" mass="48208">MEPTVIGAWGFGSALFLLFMRVPIAYVLVGVASICSLITYAWRPGSDFIFERGLRPALALIESNAFDFIHSYSLSMIPLFIAAGHIAYHTRITTDIYEAVRVWLAKMPGGLAVASLFGCGGFSAITGSSLACASSMGRICVPEMLRFGYNKQLATSTVAMGGTLGSLIPPSVLFILYGMFTEQSVNKLFLAGVLPGILTITGFILVVMVWAILKPHHAPAPKDIVITNRDRFRAAVKGWPALMLMFIIIGGIYGGVFTATEAAAVCFVFAVGFGVISRRLSWEDFLGSMKETTFQTASLFFIAVGAKIFVSFVSLTGVTGAFVGFVEGLGLETWQVLFCIVLLYIVLGMFLDSIGTMLLTLPFVIPVVEGMGMDLIWFGVVVVKLLEIGLVTPPLGMNVFVINSVVGKDIKVHTIFSGVIKFLTVDMIVLALIVAFPIISLLIPNSMG</sequence>
<evidence type="ECO:0000256" key="6">
    <source>
        <dbReference type="ARBA" id="ARBA00023136"/>
    </source>
</evidence>
<feature type="transmembrane region" description="Helical" evidence="7">
    <location>
        <begin position="64"/>
        <end position="88"/>
    </location>
</feature>
<comment type="subunit">
    <text evidence="7">The complex comprises the extracytoplasmic solute receptor protein and the two transmembrane proteins.</text>
</comment>